<evidence type="ECO:0000256" key="4">
    <source>
        <dbReference type="ARBA" id="ARBA00022692"/>
    </source>
</evidence>
<keyword evidence="11" id="KW-1185">Reference proteome</keyword>
<dbReference type="NCBIfam" id="TIGR03025">
    <property type="entry name" value="EPS_sugtrans"/>
    <property type="match status" value="1"/>
</dbReference>
<feature type="transmembrane region" description="Helical" evidence="8">
    <location>
        <begin position="97"/>
        <end position="118"/>
    </location>
</feature>
<feature type="domain" description="Bacterial sugar transferase" evidence="9">
    <location>
        <begin position="289"/>
        <end position="473"/>
    </location>
</feature>
<dbReference type="GO" id="GO:0089702">
    <property type="term" value="F:undecaprenyl-phosphate glucose phosphotransferase activity"/>
    <property type="evidence" value="ECO:0007669"/>
    <property type="project" value="UniProtKB-EC"/>
</dbReference>
<comment type="subcellular location">
    <subcellularLocation>
        <location evidence="1">Membrane</location>
        <topology evidence="1">Multi-pass membrane protein</topology>
    </subcellularLocation>
</comment>
<gene>
    <name evidence="10" type="ORF">PQJ73_13595</name>
</gene>
<keyword evidence="3 10" id="KW-0808">Transferase</keyword>
<dbReference type="RefSeq" id="WP_272777571.1">
    <property type="nucleotide sequence ID" value="NZ_JAQQLI010000019.1"/>
</dbReference>
<keyword evidence="7" id="KW-0270">Exopolysaccharide synthesis</keyword>
<organism evidence="10 11">
    <name type="scientific">Rhodoplanes tepidamans</name>
    <name type="common">Rhodoplanes cryptolactis</name>
    <dbReference type="NCBI Taxonomy" id="200616"/>
    <lineage>
        <taxon>Bacteria</taxon>
        <taxon>Pseudomonadati</taxon>
        <taxon>Pseudomonadota</taxon>
        <taxon>Alphaproteobacteria</taxon>
        <taxon>Hyphomicrobiales</taxon>
        <taxon>Nitrobacteraceae</taxon>
        <taxon>Rhodoplanes</taxon>
    </lineage>
</organism>
<dbReference type="Proteomes" id="UP001165652">
    <property type="component" value="Unassembled WGS sequence"/>
</dbReference>
<comment type="caution">
    <text evidence="10">The sequence shown here is derived from an EMBL/GenBank/DDBJ whole genome shotgun (WGS) entry which is preliminary data.</text>
</comment>
<evidence type="ECO:0000259" key="9">
    <source>
        <dbReference type="Pfam" id="PF02397"/>
    </source>
</evidence>
<dbReference type="EC" id="2.7.8.31" evidence="10"/>
<comment type="similarity">
    <text evidence="2">Belongs to the bacterial sugar transferase family.</text>
</comment>
<dbReference type="InterPro" id="IPR017475">
    <property type="entry name" value="EPS_sugar_tfrase"/>
</dbReference>
<evidence type="ECO:0000256" key="1">
    <source>
        <dbReference type="ARBA" id="ARBA00004141"/>
    </source>
</evidence>
<sequence>MTSVLESDMAAGGRLPPARGGLPYGVIEPLFALADSVLIVAAAVLAGAACQAAAGGSPSDVAALAGLGVVACVTYALGGYHLGIYRLPHLLQRDRGYSRILACWCFAVLALTVVLFLFKIGAAVSRGSVLSFALAGGPALIAWRRTAKRRLQAALVSGTIRGRRALLIGTVEELARVTRRDLLVSFGAEEIERVALPGGGGASDAAAVEQALERLRAVPLDEVLLAVSWSDPERLDLLRARFRLSPLPVRLLPDRAVSAVLKLQSAVARQSFTVEIQRAPLTAVERGTKRLMDIAIATVSLAVLAPLMAVVAIAVRLDSPGPVIFRQRRKGFNGREFVVFKFRTMTVLEDGASVVQARRVDPRITRLGRILRRTSIDELPQFLNVLRGEMSVVGPRPHAVVHDDEYGKIIANYAFRHHVKPGMTGWAQIHGYRGETAQLHLMEKRVLLDLWYINNWTIALDCRIVLKTVYELLREPNGH</sequence>
<dbReference type="Pfam" id="PF13727">
    <property type="entry name" value="CoA_binding_3"/>
    <property type="match status" value="1"/>
</dbReference>
<evidence type="ECO:0000256" key="5">
    <source>
        <dbReference type="ARBA" id="ARBA00022989"/>
    </source>
</evidence>
<proteinExistence type="inferred from homology"/>
<dbReference type="NCBIfam" id="TIGR03023">
    <property type="entry name" value="WcaJ_sugtrans"/>
    <property type="match status" value="1"/>
</dbReference>
<evidence type="ECO:0000256" key="7">
    <source>
        <dbReference type="ARBA" id="ARBA00023169"/>
    </source>
</evidence>
<feature type="transmembrane region" description="Helical" evidence="8">
    <location>
        <begin position="124"/>
        <end position="143"/>
    </location>
</feature>
<dbReference type="Pfam" id="PF02397">
    <property type="entry name" value="Bac_transf"/>
    <property type="match status" value="1"/>
</dbReference>
<keyword evidence="5 8" id="KW-1133">Transmembrane helix</keyword>
<dbReference type="PANTHER" id="PTHR30576">
    <property type="entry name" value="COLANIC BIOSYNTHESIS UDP-GLUCOSE LIPID CARRIER TRANSFERASE"/>
    <property type="match status" value="1"/>
</dbReference>
<protein>
    <submittedName>
        <fullName evidence="10">Undecaprenyl-phosphate glucose phosphotransferase</fullName>
        <ecNumber evidence="10">2.7.8.31</ecNumber>
    </submittedName>
</protein>
<dbReference type="InterPro" id="IPR003362">
    <property type="entry name" value="Bact_transf"/>
</dbReference>
<dbReference type="InterPro" id="IPR017473">
    <property type="entry name" value="Undecaprenyl-P_gluc_Ptfrase"/>
</dbReference>
<evidence type="ECO:0000256" key="6">
    <source>
        <dbReference type="ARBA" id="ARBA00023136"/>
    </source>
</evidence>
<evidence type="ECO:0000256" key="2">
    <source>
        <dbReference type="ARBA" id="ARBA00006464"/>
    </source>
</evidence>
<dbReference type="EMBL" id="JAQQLI010000019">
    <property type="protein sequence ID" value="MDC7786723.1"/>
    <property type="molecule type" value="Genomic_DNA"/>
</dbReference>
<evidence type="ECO:0000313" key="10">
    <source>
        <dbReference type="EMBL" id="MDC7786723.1"/>
    </source>
</evidence>
<evidence type="ECO:0000313" key="11">
    <source>
        <dbReference type="Proteomes" id="UP001165652"/>
    </source>
</evidence>
<reference evidence="10" key="1">
    <citation type="journal article" date="2023" name="Microbiol Resour">
        <title>Genome Sequences of Rhodoplanes serenus and Two Thermotolerant Strains, Rhodoplanes tepidamans and 'Rhodoplanes cryptolactis,' Further Refine the Genus.</title>
        <authorList>
            <person name="Rayyan A.A."/>
            <person name="Kyndt J.A."/>
        </authorList>
    </citation>
    <scope>NUCLEOTIDE SEQUENCE</scope>
    <source>
        <strain evidence="10">DSM 9987</strain>
    </source>
</reference>
<evidence type="ECO:0000256" key="3">
    <source>
        <dbReference type="ARBA" id="ARBA00022679"/>
    </source>
</evidence>
<evidence type="ECO:0000256" key="8">
    <source>
        <dbReference type="SAM" id="Phobius"/>
    </source>
</evidence>
<accession>A0ABT5JBB0</accession>
<feature type="transmembrane region" description="Helical" evidence="8">
    <location>
        <begin position="30"/>
        <end position="49"/>
    </location>
</feature>
<feature type="transmembrane region" description="Helical" evidence="8">
    <location>
        <begin position="294"/>
        <end position="315"/>
    </location>
</feature>
<keyword evidence="6 8" id="KW-0472">Membrane</keyword>
<feature type="transmembrane region" description="Helical" evidence="8">
    <location>
        <begin position="61"/>
        <end position="85"/>
    </location>
</feature>
<keyword evidence="4 8" id="KW-0812">Transmembrane</keyword>
<name>A0ABT5JBB0_RHOTP</name>
<dbReference type="PANTHER" id="PTHR30576:SF21">
    <property type="entry name" value="UDP-GLUCOSE:UNDECAPRENYL-PHOSPHATE GLUCOSE-1-PHOSPHATE TRANSFERASE"/>
    <property type="match status" value="1"/>
</dbReference>
<reference evidence="10" key="2">
    <citation type="submission" date="2023-02" db="EMBL/GenBank/DDBJ databases">
        <authorList>
            <person name="Rayyan A."/>
            <person name="Meyer T."/>
            <person name="Kyndt J.A."/>
        </authorList>
    </citation>
    <scope>NUCLEOTIDE SEQUENCE</scope>
    <source>
        <strain evidence="10">DSM 9987</strain>
    </source>
</reference>